<evidence type="ECO:0000313" key="4">
    <source>
        <dbReference type="Proteomes" id="UP000263486"/>
    </source>
</evidence>
<dbReference type="Gene3D" id="3.40.250.10">
    <property type="entry name" value="Rhodanese-like domain"/>
    <property type="match status" value="3"/>
</dbReference>
<reference evidence="3 4" key="1">
    <citation type="submission" date="2018-08" db="EMBL/GenBank/DDBJ databases">
        <title>Draft genome sequence of Psychrilyobacter sp. strain SD5 isolated from Black Sea water.</title>
        <authorList>
            <person name="Yadav S."/>
            <person name="Villanueva L."/>
            <person name="Damste J.S.S."/>
        </authorList>
    </citation>
    <scope>NUCLEOTIDE SEQUENCE [LARGE SCALE GENOMIC DNA]</scope>
    <source>
        <strain evidence="3 4">SD5</strain>
    </source>
</reference>
<dbReference type="PANTHER" id="PTHR43855:SF1">
    <property type="entry name" value="THIOSULFATE SULFURTRANSFERASE"/>
    <property type="match status" value="1"/>
</dbReference>
<keyword evidence="4" id="KW-1185">Reference proteome</keyword>
<name>A0ABX9KFJ9_9FUSO</name>
<evidence type="ECO:0000313" key="3">
    <source>
        <dbReference type="EMBL" id="REI40435.1"/>
    </source>
</evidence>
<dbReference type="SMART" id="SM00450">
    <property type="entry name" value="RHOD"/>
    <property type="match status" value="3"/>
</dbReference>
<accession>A0ABX9KFJ9</accession>
<dbReference type="SUPFAM" id="SSF52821">
    <property type="entry name" value="Rhodanese/Cell cycle control phosphatase"/>
    <property type="match status" value="3"/>
</dbReference>
<dbReference type="PROSITE" id="PS51257">
    <property type="entry name" value="PROKAR_LIPOPROTEIN"/>
    <property type="match status" value="1"/>
</dbReference>
<dbReference type="InterPro" id="IPR051126">
    <property type="entry name" value="Thiosulfate_sulfurtransferase"/>
</dbReference>
<feature type="domain" description="Rhodanese" evidence="2">
    <location>
        <begin position="189"/>
        <end position="276"/>
    </location>
</feature>
<gene>
    <name evidence="3" type="ORF">DYH56_11285</name>
</gene>
<dbReference type="EMBL" id="QUAJ01000020">
    <property type="protein sequence ID" value="REI40435.1"/>
    <property type="molecule type" value="Genomic_DNA"/>
</dbReference>
<organism evidence="3 4">
    <name type="scientific">Psychrilyobacter piezotolerans</name>
    <dbReference type="NCBI Taxonomy" id="2293438"/>
    <lineage>
        <taxon>Bacteria</taxon>
        <taxon>Fusobacteriati</taxon>
        <taxon>Fusobacteriota</taxon>
        <taxon>Fusobacteriia</taxon>
        <taxon>Fusobacteriales</taxon>
        <taxon>Fusobacteriaceae</taxon>
        <taxon>Psychrilyobacter</taxon>
    </lineage>
</organism>
<keyword evidence="1" id="KW-0677">Repeat</keyword>
<protein>
    <submittedName>
        <fullName evidence="3">Rhodanese</fullName>
    </submittedName>
</protein>
<sequence>MKKLFVILALAFGMIGCGSKVEEPKAQIAKEGSVGVKEVQNAGEDKNIVVMDTRSYDEYNGWDLKGNGINGHIPGAVNYPATAVKDGDVEKALERKGIVAGNEIILYGEGSETMKNILTEKGYTVSVFDGGVEEWGDKSLPLEKLKRYETIVPVSWVKDLSEGEKVSHYDGRPVKVFNVGWSEEGKPHKEGHIPGSYWMHTGWVEVGPLWNRVDDMSIKAEMERQGITTDTLVLVYGDPMAAARFGVIAKYAGVEDVRMINGGMKAWKDAGYPVETEMKNPEPVKEFGADVPQNPELIVDLPEAVELLKAEDGDLISIRSWKEYLGKISGYDYIKPRGRIKGAKWGMAGSDPWHLEDYRDMDQFHMRPYTEIEKMWDGLKINPENHLAFYCGTGWRASEVWFYAQAMGLEKISLYDGGWKEWSETKETKEKFLKGEPEKLNGESFLD</sequence>
<dbReference type="Proteomes" id="UP000263486">
    <property type="component" value="Unassembled WGS sequence"/>
</dbReference>
<evidence type="ECO:0000259" key="2">
    <source>
        <dbReference type="PROSITE" id="PS50206"/>
    </source>
</evidence>
<feature type="domain" description="Rhodanese" evidence="2">
    <location>
        <begin position="44"/>
        <end position="144"/>
    </location>
</feature>
<proteinExistence type="predicted"/>
<dbReference type="InterPro" id="IPR001763">
    <property type="entry name" value="Rhodanese-like_dom"/>
</dbReference>
<comment type="caution">
    <text evidence="3">The sequence shown here is derived from an EMBL/GenBank/DDBJ whole genome shotgun (WGS) entry which is preliminary data.</text>
</comment>
<dbReference type="PROSITE" id="PS50206">
    <property type="entry name" value="RHODANESE_3"/>
    <property type="match status" value="3"/>
</dbReference>
<dbReference type="CDD" id="cd01449">
    <property type="entry name" value="TST_Repeat_2"/>
    <property type="match status" value="1"/>
</dbReference>
<dbReference type="RefSeq" id="WP_114642977.1">
    <property type="nucleotide sequence ID" value="NZ_JAACIO010000021.1"/>
</dbReference>
<feature type="domain" description="Rhodanese" evidence="2">
    <location>
        <begin position="309"/>
        <end position="431"/>
    </location>
</feature>
<dbReference type="PANTHER" id="PTHR43855">
    <property type="entry name" value="THIOSULFATE SULFURTRANSFERASE"/>
    <property type="match status" value="1"/>
</dbReference>
<evidence type="ECO:0000256" key="1">
    <source>
        <dbReference type="ARBA" id="ARBA00022737"/>
    </source>
</evidence>
<dbReference type="Pfam" id="PF00581">
    <property type="entry name" value="Rhodanese"/>
    <property type="match status" value="3"/>
</dbReference>
<dbReference type="InterPro" id="IPR036873">
    <property type="entry name" value="Rhodanese-like_dom_sf"/>
</dbReference>